<evidence type="ECO:0000256" key="5">
    <source>
        <dbReference type="ARBA" id="ARBA00022975"/>
    </source>
</evidence>
<accession>A0A1H7TS00</accession>
<dbReference type="OrthoDB" id="9794954at2"/>
<keyword evidence="4" id="KW-0288">FMN</keyword>
<dbReference type="AlphaFoldDB" id="A0A1H7TS00"/>
<dbReference type="PIRSF" id="PIRSF000164">
    <property type="entry name" value="DHO_oxidase"/>
    <property type="match status" value="1"/>
</dbReference>
<dbReference type="PANTHER" id="PTHR48109:SF3">
    <property type="entry name" value="SLL0744 PROTEIN"/>
    <property type="match status" value="1"/>
</dbReference>
<keyword evidence="5" id="KW-0665">Pyrimidine biosynthesis</keyword>
<evidence type="ECO:0000256" key="6">
    <source>
        <dbReference type="ARBA" id="ARBA00023002"/>
    </source>
</evidence>
<protein>
    <submittedName>
        <fullName evidence="8">Dihydroorotate dehydrogenase (Fumarate)</fullName>
    </submittedName>
</protein>
<dbReference type="GO" id="GO:0006207">
    <property type="term" value="P:'de novo' pyrimidine nucleobase biosynthetic process"/>
    <property type="evidence" value="ECO:0007669"/>
    <property type="project" value="TreeGrafter"/>
</dbReference>
<gene>
    <name evidence="8" type="ORF">SAMN05192542_11653</name>
</gene>
<dbReference type="PANTHER" id="PTHR48109">
    <property type="entry name" value="DIHYDROOROTATE DEHYDROGENASE (QUINONE), MITOCHONDRIAL-RELATED"/>
    <property type="match status" value="1"/>
</dbReference>
<dbReference type="InterPro" id="IPR012135">
    <property type="entry name" value="Dihydroorotate_DH_1_2"/>
</dbReference>
<dbReference type="EMBL" id="FOAJ01000016">
    <property type="protein sequence ID" value="SEL87345.1"/>
    <property type="molecule type" value="Genomic_DNA"/>
</dbReference>
<dbReference type="InterPro" id="IPR050074">
    <property type="entry name" value="DHO_dehydrogenase"/>
</dbReference>
<evidence type="ECO:0000313" key="8">
    <source>
        <dbReference type="EMBL" id="SEL87345.1"/>
    </source>
</evidence>
<name>A0A1H7TS00_9BURK</name>
<keyword evidence="9" id="KW-1185">Reference proteome</keyword>
<dbReference type="InterPro" id="IPR013785">
    <property type="entry name" value="Aldolase_TIM"/>
</dbReference>
<dbReference type="UniPathway" id="UPA00070"/>
<keyword evidence="3" id="KW-0285">Flavoprotein</keyword>
<dbReference type="InterPro" id="IPR005720">
    <property type="entry name" value="Dihydroorotate_DH_cat"/>
</dbReference>
<reference evidence="9" key="1">
    <citation type="submission" date="2016-10" db="EMBL/GenBank/DDBJ databases">
        <authorList>
            <person name="Varghese N."/>
            <person name="Submissions S."/>
        </authorList>
    </citation>
    <scope>NUCLEOTIDE SEQUENCE [LARGE SCALE GENOMIC DNA]</scope>
    <source>
        <strain evidence="9">LMG 26416</strain>
    </source>
</reference>
<evidence type="ECO:0000256" key="1">
    <source>
        <dbReference type="ARBA" id="ARBA00001917"/>
    </source>
</evidence>
<dbReference type="NCBIfam" id="NF005741">
    <property type="entry name" value="PRK07565.1"/>
    <property type="match status" value="1"/>
</dbReference>
<organism evidence="8 9">
    <name type="scientific">Paraburkholderia caballeronis</name>
    <dbReference type="NCBI Taxonomy" id="416943"/>
    <lineage>
        <taxon>Bacteria</taxon>
        <taxon>Pseudomonadati</taxon>
        <taxon>Pseudomonadota</taxon>
        <taxon>Betaproteobacteria</taxon>
        <taxon>Burkholderiales</taxon>
        <taxon>Burkholderiaceae</taxon>
        <taxon>Paraburkholderia</taxon>
    </lineage>
</organism>
<dbReference type="GO" id="GO:0005737">
    <property type="term" value="C:cytoplasm"/>
    <property type="evidence" value="ECO:0007669"/>
    <property type="project" value="InterPro"/>
</dbReference>
<evidence type="ECO:0000256" key="4">
    <source>
        <dbReference type="ARBA" id="ARBA00022643"/>
    </source>
</evidence>
<dbReference type="SUPFAM" id="SSF51395">
    <property type="entry name" value="FMN-linked oxidoreductases"/>
    <property type="match status" value="1"/>
</dbReference>
<evidence type="ECO:0000256" key="2">
    <source>
        <dbReference type="ARBA" id="ARBA00004725"/>
    </source>
</evidence>
<dbReference type="GO" id="GO:0004152">
    <property type="term" value="F:dihydroorotate dehydrogenase activity"/>
    <property type="evidence" value="ECO:0007669"/>
    <property type="project" value="InterPro"/>
</dbReference>
<dbReference type="Gene3D" id="3.20.20.70">
    <property type="entry name" value="Aldolase class I"/>
    <property type="match status" value="1"/>
</dbReference>
<evidence type="ECO:0000256" key="3">
    <source>
        <dbReference type="ARBA" id="ARBA00022630"/>
    </source>
</evidence>
<keyword evidence="6" id="KW-0560">Oxidoreductase</keyword>
<feature type="domain" description="Dihydroorotate dehydrogenase catalytic" evidence="7">
    <location>
        <begin position="94"/>
        <end position="294"/>
    </location>
</feature>
<evidence type="ECO:0000259" key="7">
    <source>
        <dbReference type="Pfam" id="PF01180"/>
    </source>
</evidence>
<dbReference type="RefSeq" id="WP_090549612.1">
    <property type="nucleotide sequence ID" value="NZ_FNSR01000002.1"/>
</dbReference>
<sequence length="340" mass="36945">MNLATQYLGLTLKNPLVASAAPSNADLGHLHRLEDAGAAAVVLPSLFEEQIASAGGHFDAILAAGADNNPEAHQHYLPPGRVTHGPYGLLPDRYLERVRRARESLSIPVIASLNGATPDGWADYGQRLQQAGAHALELNLYSVPTDLDESGEQIEARCLRVVHELRTQLDIPLAVKMSPYFTAVGNMALRFAEVGANGLVIFNRYLQPDIDLRTLSLSSDIALSQAADMRLPMQWVALLAGRVPVSLAASTGVETAEQVVKYLYAGADVVMTTSEVLRDGPDCFRRLLDGLCEWLDARDLGSPDRIRGAMSFARLKDPGAYARGHYIDALQTWTRSHRSV</sequence>
<evidence type="ECO:0000313" key="9">
    <source>
        <dbReference type="Proteomes" id="UP000199120"/>
    </source>
</evidence>
<comment type="cofactor">
    <cofactor evidence="1">
        <name>FMN</name>
        <dbReference type="ChEBI" id="CHEBI:58210"/>
    </cofactor>
</comment>
<dbReference type="GO" id="GO:0044205">
    <property type="term" value="P:'de novo' UMP biosynthetic process"/>
    <property type="evidence" value="ECO:0007669"/>
    <property type="project" value="UniProtKB-UniPathway"/>
</dbReference>
<proteinExistence type="predicted"/>
<comment type="pathway">
    <text evidence="2">Pyrimidine metabolism; UMP biosynthesis via de novo pathway.</text>
</comment>
<dbReference type="Proteomes" id="UP000199120">
    <property type="component" value="Unassembled WGS sequence"/>
</dbReference>
<dbReference type="STRING" id="416943.SAMN05445871_4758"/>
<dbReference type="Pfam" id="PF01180">
    <property type="entry name" value="DHO_dh"/>
    <property type="match status" value="1"/>
</dbReference>